<dbReference type="InterPro" id="IPR012902">
    <property type="entry name" value="N_methyl_site"/>
</dbReference>
<comment type="caution">
    <text evidence="2">The sequence shown here is derived from an EMBL/GenBank/DDBJ whole genome shotgun (WGS) entry which is preliminary data.</text>
</comment>
<dbReference type="EMBL" id="QDKL01000003">
    <property type="protein sequence ID" value="RZF21134.1"/>
    <property type="molecule type" value="Genomic_DNA"/>
</dbReference>
<sequence>MNLLFQGNRMFKFIKKSNGFSLVELLVASGLAGVVLLSATSFFSRYKRDNKKVTEEILETINLTQFEQVLSKDLSLAKFSLGSLELMDDNDRNFFDFYFDVTCEENCQREFVLKTPSGVGSFSRPIYFLIQDPFFSKEVILNPSEAYNSSTEFQSLNFNNNLNNKLYQPSLPDEQQDIIWRKGALIYAYANLPVRKDSSEPGKNAPTKYNYLGWVKSKGASKLEKEDIEPDLFINWDVRSMNYYNSEDDFLRNIPFVYGLANSVYVARARIIRYRLKAYKDNDQVLGRLYRGVKRSDGTYREFVIGDGFKELSFSRKDVSLPFINVRFDVVEN</sequence>
<dbReference type="Pfam" id="PF07963">
    <property type="entry name" value="N_methyl"/>
    <property type="match status" value="1"/>
</dbReference>
<evidence type="ECO:0000313" key="3">
    <source>
        <dbReference type="Proteomes" id="UP000443582"/>
    </source>
</evidence>
<gene>
    <name evidence="2" type="ORF">DAY19_14235</name>
</gene>
<keyword evidence="1" id="KW-0812">Transmembrane</keyword>
<keyword evidence="1" id="KW-0472">Membrane</keyword>
<keyword evidence="3" id="KW-1185">Reference proteome</keyword>
<name>A0ABY0IDX6_9BACT</name>
<keyword evidence="1" id="KW-1133">Transmembrane helix</keyword>
<protein>
    <submittedName>
        <fullName evidence="2">Prepilin-type N-terminal cleavage/methylation domain-containing protein</fullName>
    </submittedName>
</protein>
<proteinExistence type="predicted"/>
<dbReference type="NCBIfam" id="TIGR02532">
    <property type="entry name" value="IV_pilin_GFxxxE"/>
    <property type="match status" value="1"/>
</dbReference>
<organism evidence="2 3">
    <name type="scientific">Halobacteriovorax vibrionivorans</name>
    <dbReference type="NCBI Taxonomy" id="2152716"/>
    <lineage>
        <taxon>Bacteria</taxon>
        <taxon>Pseudomonadati</taxon>
        <taxon>Bdellovibrionota</taxon>
        <taxon>Bacteriovoracia</taxon>
        <taxon>Bacteriovoracales</taxon>
        <taxon>Halobacteriovoraceae</taxon>
        <taxon>Halobacteriovorax</taxon>
    </lineage>
</organism>
<evidence type="ECO:0000313" key="2">
    <source>
        <dbReference type="EMBL" id="RZF21134.1"/>
    </source>
</evidence>
<dbReference type="Proteomes" id="UP000443582">
    <property type="component" value="Unassembled WGS sequence"/>
</dbReference>
<evidence type="ECO:0000256" key="1">
    <source>
        <dbReference type="SAM" id="Phobius"/>
    </source>
</evidence>
<reference evidence="3" key="1">
    <citation type="journal article" date="2019" name="Int. J. Syst. Evol. Microbiol.">
        <title>Halobacteriovorax valvorus sp. nov., a novel prokaryotic predator isolated from coastal seawater of China.</title>
        <authorList>
            <person name="Chen M.-X."/>
        </authorList>
    </citation>
    <scope>NUCLEOTIDE SEQUENCE [LARGE SCALE GENOMIC DNA]</scope>
    <source>
        <strain evidence="3">BL9</strain>
    </source>
</reference>
<accession>A0ABY0IDX6</accession>
<feature type="transmembrane region" description="Helical" evidence="1">
    <location>
        <begin position="20"/>
        <end position="43"/>
    </location>
</feature>